<keyword evidence="3 7" id="KW-1134">Transmembrane beta strand</keyword>
<dbReference type="InterPro" id="IPR036942">
    <property type="entry name" value="Beta-barrel_TonB_sf"/>
</dbReference>
<gene>
    <name evidence="10" type="ORF">ACFSJU_19530</name>
</gene>
<comment type="subcellular location">
    <subcellularLocation>
        <location evidence="1 7">Cell outer membrane</location>
        <topology evidence="1 7">Multi-pass membrane protein</topology>
    </subcellularLocation>
</comment>
<dbReference type="Pfam" id="PF07715">
    <property type="entry name" value="Plug"/>
    <property type="match status" value="1"/>
</dbReference>
<evidence type="ECO:0000256" key="5">
    <source>
        <dbReference type="ARBA" id="ARBA00023136"/>
    </source>
</evidence>
<reference evidence="11" key="1">
    <citation type="journal article" date="2019" name="Int. J. Syst. Evol. Microbiol.">
        <title>The Global Catalogue of Microorganisms (GCM) 10K type strain sequencing project: providing services to taxonomists for standard genome sequencing and annotation.</title>
        <authorList>
            <consortium name="The Broad Institute Genomics Platform"/>
            <consortium name="The Broad Institute Genome Sequencing Center for Infectious Disease"/>
            <person name="Wu L."/>
            <person name="Ma J."/>
        </authorList>
    </citation>
    <scope>NUCLEOTIDE SEQUENCE [LARGE SCALE GENOMIC DNA]</scope>
    <source>
        <strain evidence="11">KCTC 42217</strain>
    </source>
</reference>
<keyword evidence="2 7" id="KW-0813">Transport</keyword>
<evidence type="ECO:0000256" key="4">
    <source>
        <dbReference type="ARBA" id="ARBA00022692"/>
    </source>
</evidence>
<proteinExistence type="inferred from homology"/>
<feature type="signal peptide" evidence="8">
    <location>
        <begin position="1"/>
        <end position="17"/>
    </location>
</feature>
<name>A0ABW4ZSJ9_9SPHI</name>
<evidence type="ECO:0000256" key="3">
    <source>
        <dbReference type="ARBA" id="ARBA00022452"/>
    </source>
</evidence>
<keyword evidence="4 7" id="KW-0812">Transmembrane</keyword>
<keyword evidence="10" id="KW-0675">Receptor</keyword>
<dbReference type="Gene3D" id="2.40.170.20">
    <property type="entry name" value="TonB-dependent receptor, beta-barrel domain"/>
    <property type="match status" value="1"/>
</dbReference>
<dbReference type="SUPFAM" id="SSF49464">
    <property type="entry name" value="Carboxypeptidase regulatory domain-like"/>
    <property type="match status" value="1"/>
</dbReference>
<keyword evidence="8" id="KW-0732">Signal</keyword>
<evidence type="ECO:0000256" key="8">
    <source>
        <dbReference type="SAM" id="SignalP"/>
    </source>
</evidence>
<dbReference type="Gene3D" id="2.60.40.1120">
    <property type="entry name" value="Carboxypeptidase-like, regulatory domain"/>
    <property type="match status" value="1"/>
</dbReference>
<dbReference type="InterPro" id="IPR039426">
    <property type="entry name" value="TonB-dep_rcpt-like"/>
</dbReference>
<protein>
    <submittedName>
        <fullName evidence="10">TonB-dependent receptor</fullName>
    </submittedName>
</protein>
<sequence>MKLITFLIFAGAMQIHAAGYSQRSFNLSETNTTVKEMLRKIEKTSDYTVFYRHDQINLNQKVTVFADNSTVGEVMKQVLQNQPLTFEVVDKMIVIKSTASQNAQDYTITGTVTDESGEALPGASVKLKGTNIGVTTDINGAFALNVPGEAGATLVISYLGFKQQEIAVSVSQRSVQVRLATDAAALEEVVVIGYGTVRKRDLTGSVASVKAEDIVQAPTHNAIEAIQGRVAGVDITRATGAAGGGANITIRGNKSIATKDKMAERNAPLYIIDGFQGGDISTLNTNDIESIEVLKDASSTAIYGAQGANGVIIVTTKKGSAGKARVSYSSYFGVNKYTFPESRTGEDYLNLRREAWKNAPSGSPTWTGPQDDPLLFDIAGEYAAVQAGQWVDWVDLVVQDGTQQSHTISVNGGSEKTKVFASAGYFKEEGMLRNNEYNRYNGRFNVDQIISKWAKAGILSQVTYNNQNNRRDPLSVASSITPLGVPYDEFGMIRTYPIDFDRTRISPLADERTEFVARDNNIRTNVIANGYLELTPLKGLTFRSNFGSNLDFNRRGVYNDATSLAQNSSKTSFTSSSTQFRRYLNWDNILTYNRTIADDHNLTLTGITSYLREDNDNLSASGTNQLLPSQLFYNLNGTSVTGRNISSPYIKWENMAYAGRLNYSYKGKYLLTLTGRYDGASRLADGNKWAFFPSAAIGWNVSEESFMSSLEEISNLKLRASYGVSGNYVIDPYGTQSGLTYSTRMSFGEISAPMYGFNATVGNPELGWESSATTNFGLDLGLLNDRITLTADVYSTKTSDILYKRSLPQSTGVVDVLQNIASTSNRGFELAITSRNVQGPAFKWNSTLTFSRNKEKITGLLDGRNILATAAERESLLLGHPINSFYTYKKLGIWQTHEAEEAAKYRVNSATGNQFKPGDIKLQDLNGDFIIDATNDRTFIGSTVPDWVGGLQNNFSYKGIDLGVFVFARYGQMLDAEFLGRYNPGGLGNGPAFINYWTPENPTNDFPRPRKNEANLTNYQGYQTLNFTDGSYFKIKNVTLGYTLPKKVSQRFLVDNLRIYATGYNLLTVAKSHLVQDYDPERGGSESSPLSRQFVFGINLGL</sequence>
<evidence type="ECO:0000256" key="1">
    <source>
        <dbReference type="ARBA" id="ARBA00004571"/>
    </source>
</evidence>
<dbReference type="InterPro" id="IPR012910">
    <property type="entry name" value="Plug_dom"/>
</dbReference>
<keyword evidence="5 7" id="KW-0472">Membrane</keyword>
<keyword evidence="6 7" id="KW-0998">Cell outer membrane</keyword>
<dbReference type="InterPro" id="IPR011662">
    <property type="entry name" value="Secretin/TonB_short_N"/>
</dbReference>
<evidence type="ECO:0000256" key="6">
    <source>
        <dbReference type="ARBA" id="ARBA00023237"/>
    </source>
</evidence>
<dbReference type="Pfam" id="PF13715">
    <property type="entry name" value="CarbopepD_reg_2"/>
    <property type="match status" value="1"/>
</dbReference>
<dbReference type="SUPFAM" id="SSF56935">
    <property type="entry name" value="Porins"/>
    <property type="match status" value="1"/>
</dbReference>
<evidence type="ECO:0000313" key="11">
    <source>
        <dbReference type="Proteomes" id="UP001597387"/>
    </source>
</evidence>
<evidence type="ECO:0000256" key="7">
    <source>
        <dbReference type="PROSITE-ProRule" id="PRU01360"/>
    </source>
</evidence>
<dbReference type="NCBIfam" id="TIGR04057">
    <property type="entry name" value="SusC_RagA_signa"/>
    <property type="match status" value="1"/>
</dbReference>
<dbReference type="InterPro" id="IPR023996">
    <property type="entry name" value="TonB-dep_OMP_SusC/RagA"/>
</dbReference>
<comment type="caution">
    <text evidence="10">The sequence shown here is derived from an EMBL/GenBank/DDBJ whole genome shotgun (WGS) entry which is preliminary data.</text>
</comment>
<evidence type="ECO:0000313" key="10">
    <source>
        <dbReference type="EMBL" id="MFD2164607.1"/>
    </source>
</evidence>
<accession>A0ABW4ZSJ9</accession>
<comment type="similarity">
    <text evidence="7">Belongs to the TonB-dependent receptor family.</text>
</comment>
<dbReference type="PROSITE" id="PS52016">
    <property type="entry name" value="TONB_DEPENDENT_REC_3"/>
    <property type="match status" value="1"/>
</dbReference>
<dbReference type="InterPro" id="IPR023997">
    <property type="entry name" value="TonB-dep_OMP_SusC/RagA_CS"/>
</dbReference>
<dbReference type="InterPro" id="IPR008969">
    <property type="entry name" value="CarboxyPept-like_regulatory"/>
</dbReference>
<evidence type="ECO:0000259" key="9">
    <source>
        <dbReference type="SMART" id="SM00965"/>
    </source>
</evidence>
<dbReference type="SMART" id="SM00965">
    <property type="entry name" value="STN"/>
    <property type="match status" value="1"/>
</dbReference>
<keyword evidence="11" id="KW-1185">Reference proteome</keyword>
<dbReference type="Gene3D" id="2.170.130.10">
    <property type="entry name" value="TonB-dependent receptor, plug domain"/>
    <property type="match status" value="1"/>
</dbReference>
<dbReference type="NCBIfam" id="TIGR04056">
    <property type="entry name" value="OMP_RagA_SusC"/>
    <property type="match status" value="1"/>
</dbReference>
<feature type="chain" id="PRO_5045182967" evidence="8">
    <location>
        <begin position="18"/>
        <end position="1102"/>
    </location>
</feature>
<dbReference type="Pfam" id="PF07660">
    <property type="entry name" value="STN"/>
    <property type="match status" value="1"/>
</dbReference>
<evidence type="ECO:0000256" key="2">
    <source>
        <dbReference type="ARBA" id="ARBA00022448"/>
    </source>
</evidence>
<dbReference type="RefSeq" id="WP_255901529.1">
    <property type="nucleotide sequence ID" value="NZ_JAFMZO010000002.1"/>
</dbReference>
<dbReference type="InterPro" id="IPR037066">
    <property type="entry name" value="Plug_dom_sf"/>
</dbReference>
<dbReference type="EMBL" id="JBHUHZ010000006">
    <property type="protein sequence ID" value="MFD2164607.1"/>
    <property type="molecule type" value="Genomic_DNA"/>
</dbReference>
<feature type="domain" description="Secretin/TonB short N-terminal" evidence="9">
    <location>
        <begin position="47"/>
        <end position="98"/>
    </location>
</feature>
<dbReference type="Proteomes" id="UP001597387">
    <property type="component" value="Unassembled WGS sequence"/>
</dbReference>
<organism evidence="10 11">
    <name type="scientific">Paradesertivirga mongoliensis</name>
    <dbReference type="NCBI Taxonomy" id="2100740"/>
    <lineage>
        <taxon>Bacteria</taxon>
        <taxon>Pseudomonadati</taxon>
        <taxon>Bacteroidota</taxon>
        <taxon>Sphingobacteriia</taxon>
        <taxon>Sphingobacteriales</taxon>
        <taxon>Sphingobacteriaceae</taxon>
        <taxon>Paradesertivirga</taxon>
    </lineage>
</organism>